<comment type="caution">
    <text evidence="2">The sequence shown here is derived from an EMBL/GenBank/DDBJ whole genome shotgun (WGS) entry which is preliminary data.</text>
</comment>
<feature type="domain" description="AB hydrolase-1" evidence="1">
    <location>
        <begin position="22"/>
        <end position="241"/>
    </location>
</feature>
<sequence length="251" mass="26885">MTAAVTLPRLSWGDVRARRRALLVHGLGSTGALMWSYGVALADAGWLATAVDLRGHGAAPRTLDYSIDAYAADVGQTRTDDGAPWDLVIGHSLGGAAVTVASAADPGWTRRLVLIDPAIHLADRDRENVRVGQEQSFADPSIDAVRAEHPTWHPLDVELKARAAQQASRWAVEQTSLQNTPWDVRAAASRLSVPTHVIAADPEVFSIFAAELAAEVLRNPLITMSVVTGAGHSPHRDLPEDTMRHLLDALG</sequence>
<dbReference type="PANTHER" id="PTHR43194:SF2">
    <property type="entry name" value="PEROXISOMAL MEMBRANE PROTEIN LPX1"/>
    <property type="match status" value="1"/>
</dbReference>
<dbReference type="InterPro" id="IPR029058">
    <property type="entry name" value="AB_hydrolase_fold"/>
</dbReference>
<reference evidence="2 3" key="1">
    <citation type="submission" date="2016-01" db="EMBL/GenBank/DDBJ databases">
        <title>Draft genome sequences of Microbacterium laevaniformans LCDC 91-0039 and the type strain of Microbacterium hominis LCDC 84-209.</title>
        <authorList>
            <person name="Bernier A.-M."/>
            <person name="Bernard K."/>
        </authorList>
    </citation>
    <scope>NUCLEOTIDE SEQUENCE [LARGE SCALE GENOMIC DNA]</scope>
    <source>
        <strain evidence="2 3">LCDC 91-0039</strain>
    </source>
</reference>
<dbReference type="Proteomes" id="UP000075357">
    <property type="component" value="Unassembled WGS sequence"/>
</dbReference>
<dbReference type="PATRIC" id="fig|36807.3.peg.1605"/>
<dbReference type="Gene3D" id="3.40.50.1820">
    <property type="entry name" value="alpha/beta hydrolase"/>
    <property type="match status" value="1"/>
</dbReference>
<dbReference type="InterPro" id="IPR050228">
    <property type="entry name" value="Carboxylesterase_BioH"/>
</dbReference>
<dbReference type="SUPFAM" id="SSF53474">
    <property type="entry name" value="alpha/beta-Hydrolases"/>
    <property type="match status" value="1"/>
</dbReference>
<evidence type="ECO:0000313" key="3">
    <source>
        <dbReference type="Proteomes" id="UP000075357"/>
    </source>
</evidence>
<organism evidence="2 3">
    <name type="scientific">Microbacterium laevaniformans</name>
    <dbReference type="NCBI Taxonomy" id="36807"/>
    <lineage>
        <taxon>Bacteria</taxon>
        <taxon>Bacillati</taxon>
        <taxon>Actinomycetota</taxon>
        <taxon>Actinomycetes</taxon>
        <taxon>Micrococcales</taxon>
        <taxon>Microbacteriaceae</taxon>
        <taxon>Microbacterium</taxon>
    </lineage>
</organism>
<proteinExistence type="predicted"/>
<name>A0A150HEQ9_9MICO</name>
<accession>A0A150HEQ9</accession>
<dbReference type="STRING" id="36807.Mlaev_01584"/>
<evidence type="ECO:0000259" key="1">
    <source>
        <dbReference type="Pfam" id="PF12697"/>
    </source>
</evidence>
<dbReference type="EMBL" id="LRAD01000032">
    <property type="protein sequence ID" value="KXZ60505.1"/>
    <property type="molecule type" value="Genomic_DNA"/>
</dbReference>
<dbReference type="Pfam" id="PF12697">
    <property type="entry name" value="Abhydrolase_6"/>
    <property type="match status" value="1"/>
</dbReference>
<dbReference type="PANTHER" id="PTHR43194">
    <property type="entry name" value="HYDROLASE ALPHA/BETA FOLD FAMILY"/>
    <property type="match status" value="1"/>
</dbReference>
<dbReference type="RefSeq" id="WP_061682976.1">
    <property type="nucleotide sequence ID" value="NZ_LRAD01000032.1"/>
</dbReference>
<dbReference type="GO" id="GO:0003824">
    <property type="term" value="F:catalytic activity"/>
    <property type="evidence" value="ECO:0007669"/>
    <property type="project" value="UniProtKB-ARBA"/>
</dbReference>
<dbReference type="AlphaFoldDB" id="A0A150HEQ9"/>
<dbReference type="InterPro" id="IPR000073">
    <property type="entry name" value="AB_hydrolase_1"/>
</dbReference>
<protein>
    <submittedName>
        <fullName evidence="2">Acyl-CoA esterase</fullName>
    </submittedName>
</protein>
<gene>
    <name evidence="2" type="ORF">Mlaev_01584</name>
</gene>
<keyword evidence="3" id="KW-1185">Reference proteome</keyword>
<evidence type="ECO:0000313" key="2">
    <source>
        <dbReference type="EMBL" id="KXZ60505.1"/>
    </source>
</evidence>